<proteinExistence type="predicted"/>
<dbReference type="GO" id="GO:0016020">
    <property type="term" value="C:membrane"/>
    <property type="evidence" value="ECO:0007669"/>
    <property type="project" value="InterPro"/>
</dbReference>
<sequence length="223" mass="25228">MVLLLSATWFFFWFLLPATLFTSVIFRFNGLSAFYCLYLITLPYSPRLRGLYMRSWRRYCFVTLVFSGMFVLAHAAFQVALAVKKPYGSLLGPPCSFAERTARYVGFQRLDSTSVANICRLIVPDVTTFIVSVITMILINKSEAYLHEHEDQQTNAQTTQQLKSEVSREKAMNGFVLFLTVILLAVAGIAYPSVVSSIYLLSFITLSMMWAFHKPLLTPAVAL</sequence>
<reference evidence="3" key="4">
    <citation type="submission" date="2025-09" db="UniProtKB">
        <authorList>
            <consortium name="Ensembl"/>
        </authorList>
    </citation>
    <scope>IDENTIFICATION</scope>
</reference>
<dbReference type="PANTHER" id="PTHR47049:SF2">
    <property type="entry name" value="PIEZO-TYPE MECHANOSENSITIVE ION CHANNEL HOMOLOG"/>
    <property type="match status" value="1"/>
</dbReference>
<keyword evidence="4" id="KW-1185">Reference proteome</keyword>
<dbReference type="AlphaFoldDB" id="H2Y1H0"/>
<keyword evidence="1" id="KW-0812">Transmembrane</keyword>
<organism evidence="3 4">
    <name type="scientific">Ciona intestinalis</name>
    <name type="common">Transparent sea squirt</name>
    <name type="synonym">Ascidia intestinalis</name>
    <dbReference type="NCBI Taxonomy" id="7719"/>
    <lineage>
        <taxon>Eukaryota</taxon>
        <taxon>Metazoa</taxon>
        <taxon>Chordata</taxon>
        <taxon>Tunicata</taxon>
        <taxon>Ascidiacea</taxon>
        <taxon>Phlebobranchia</taxon>
        <taxon>Cionidae</taxon>
        <taxon>Ciona</taxon>
    </lineage>
</organism>
<name>H2Y1H0_CIOIN</name>
<reference evidence="3" key="2">
    <citation type="journal article" date="2008" name="Genome Biol.">
        <title>Improved genome assembly and evidence-based global gene model set for the chordate Ciona intestinalis: new insight into intron and operon populations.</title>
        <authorList>
            <person name="Satou Y."/>
            <person name="Mineta K."/>
            <person name="Ogasawara M."/>
            <person name="Sasakura Y."/>
            <person name="Shoguchi E."/>
            <person name="Ueno K."/>
            <person name="Yamada L."/>
            <person name="Matsumoto J."/>
            <person name="Wasserscheid J."/>
            <person name="Dewar K."/>
            <person name="Wiley G.B."/>
            <person name="Macmil S.L."/>
            <person name="Roe B.A."/>
            <person name="Zeller R.W."/>
            <person name="Hastings K.E."/>
            <person name="Lemaire P."/>
            <person name="Lindquist E."/>
            <person name="Endo T."/>
            <person name="Hotta K."/>
            <person name="Inaba K."/>
        </authorList>
    </citation>
    <scope>NUCLEOTIDE SEQUENCE [LARGE SCALE GENOMIC DNA]</scope>
    <source>
        <strain evidence="3">wild type</strain>
    </source>
</reference>
<dbReference type="InterPro" id="IPR056769">
    <property type="entry name" value="Piezo_TM1-24"/>
</dbReference>
<feature type="transmembrane region" description="Helical" evidence="1">
    <location>
        <begin position="59"/>
        <end position="83"/>
    </location>
</feature>
<dbReference type="HOGENOM" id="CLU_1242559_0_0_1"/>
<reference evidence="4" key="1">
    <citation type="journal article" date="2002" name="Science">
        <title>The draft genome of Ciona intestinalis: insights into chordate and vertebrate origins.</title>
        <authorList>
            <person name="Dehal P."/>
            <person name="Satou Y."/>
            <person name="Campbell R.K."/>
            <person name="Chapman J."/>
            <person name="Degnan B."/>
            <person name="De Tomaso A."/>
            <person name="Davidson B."/>
            <person name="Di Gregorio A."/>
            <person name="Gelpke M."/>
            <person name="Goodstein D.M."/>
            <person name="Harafuji N."/>
            <person name="Hastings K.E."/>
            <person name="Ho I."/>
            <person name="Hotta K."/>
            <person name="Huang W."/>
            <person name="Kawashima T."/>
            <person name="Lemaire P."/>
            <person name="Martinez D."/>
            <person name="Meinertzhagen I.A."/>
            <person name="Necula S."/>
            <person name="Nonaka M."/>
            <person name="Putnam N."/>
            <person name="Rash S."/>
            <person name="Saiga H."/>
            <person name="Satake M."/>
            <person name="Terry A."/>
            <person name="Yamada L."/>
            <person name="Wang H.G."/>
            <person name="Awazu S."/>
            <person name="Azumi K."/>
            <person name="Boore J."/>
            <person name="Branno M."/>
            <person name="Chin-Bow S."/>
            <person name="DeSantis R."/>
            <person name="Doyle S."/>
            <person name="Francino P."/>
            <person name="Keys D.N."/>
            <person name="Haga S."/>
            <person name="Hayashi H."/>
            <person name="Hino K."/>
            <person name="Imai K.S."/>
            <person name="Inaba K."/>
            <person name="Kano S."/>
            <person name="Kobayashi K."/>
            <person name="Kobayashi M."/>
            <person name="Lee B.I."/>
            <person name="Makabe K.W."/>
            <person name="Manohar C."/>
            <person name="Matassi G."/>
            <person name="Medina M."/>
            <person name="Mochizuki Y."/>
            <person name="Mount S."/>
            <person name="Morishita T."/>
            <person name="Miura S."/>
            <person name="Nakayama A."/>
            <person name="Nishizaka S."/>
            <person name="Nomoto H."/>
            <person name="Ohta F."/>
            <person name="Oishi K."/>
            <person name="Rigoutsos I."/>
            <person name="Sano M."/>
            <person name="Sasaki A."/>
            <person name="Sasakura Y."/>
            <person name="Shoguchi E."/>
            <person name="Shin-i T."/>
            <person name="Spagnuolo A."/>
            <person name="Stainier D."/>
            <person name="Suzuki M.M."/>
            <person name="Tassy O."/>
            <person name="Takatori N."/>
            <person name="Tokuoka M."/>
            <person name="Yagi K."/>
            <person name="Yoshizaki F."/>
            <person name="Wada S."/>
            <person name="Zhang C."/>
            <person name="Hyatt P.D."/>
            <person name="Larimer F."/>
            <person name="Detter C."/>
            <person name="Doggett N."/>
            <person name="Glavina T."/>
            <person name="Hawkins T."/>
            <person name="Richardson P."/>
            <person name="Lucas S."/>
            <person name="Kohara Y."/>
            <person name="Levine M."/>
            <person name="Satoh N."/>
            <person name="Rokhsar D.S."/>
        </authorList>
    </citation>
    <scope>NUCLEOTIDE SEQUENCE [LARGE SCALE GENOMIC DNA]</scope>
</reference>
<evidence type="ECO:0000313" key="4">
    <source>
        <dbReference type="Proteomes" id="UP000008144"/>
    </source>
</evidence>
<feature type="transmembrane region" description="Helical" evidence="1">
    <location>
        <begin position="12"/>
        <end position="38"/>
    </location>
</feature>
<protein>
    <recommendedName>
        <fullName evidence="2">Piezo TM1-24 domain-containing protein</fullName>
    </recommendedName>
</protein>
<dbReference type="OMA" id="SATWFFF"/>
<accession>H2Y1H0</accession>
<feature type="transmembrane region" description="Helical" evidence="1">
    <location>
        <begin position="121"/>
        <end position="139"/>
    </location>
</feature>
<dbReference type="InterPro" id="IPR027272">
    <property type="entry name" value="Piezo"/>
</dbReference>
<dbReference type="InParanoid" id="H2Y1H0"/>
<feature type="transmembrane region" description="Helical" evidence="1">
    <location>
        <begin position="171"/>
        <end position="191"/>
    </location>
</feature>
<dbReference type="Ensembl" id="ENSCINT00000033134.1">
    <property type="protein sequence ID" value="ENSCINP00000035754.1"/>
    <property type="gene ID" value="ENSCING00000024183.1"/>
</dbReference>
<keyword evidence="1" id="KW-0472">Membrane</keyword>
<dbReference type="Proteomes" id="UP000008144">
    <property type="component" value="Chromosome 7"/>
</dbReference>
<dbReference type="EMBL" id="EAAA01002506">
    <property type="status" value="NOT_ANNOTATED_CDS"/>
    <property type="molecule type" value="Genomic_DNA"/>
</dbReference>
<feature type="domain" description="Piezo TM1-24" evidence="2">
    <location>
        <begin position="27"/>
        <end position="217"/>
    </location>
</feature>
<dbReference type="Pfam" id="PF24871">
    <property type="entry name" value="Piezo_TM1-24"/>
    <property type="match status" value="1"/>
</dbReference>
<dbReference type="GO" id="GO:0008381">
    <property type="term" value="F:mechanosensitive monoatomic ion channel activity"/>
    <property type="evidence" value="ECO:0007669"/>
    <property type="project" value="InterPro"/>
</dbReference>
<evidence type="ECO:0000256" key="1">
    <source>
        <dbReference type="SAM" id="Phobius"/>
    </source>
</evidence>
<evidence type="ECO:0000259" key="2">
    <source>
        <dbReference type="Pfam" id="PF24871"/>
    </source>
</evidence>
<dbReference type="PANTHER" id="PTHR47049">
    <property type="entry name" value="PIEZO-TYPE MECHANOSENSITIVE ION CHANNEL HOMOLOG"/>
    <property type="match status" value="1"/>
</dbReference>
<keyword evidence="1" id="KW-1133">Transmembrane helix</keyword>
<dbReference type="STRING" id="7719.ENSCINP00000035754"/>
<reference evidence="3" key="3">
    <citation type="submission" date="2025-08" db="UniProtKB">
        <authorList>
            <consortium name="Ensembl"/>
        </authorList>
    </citation>
    <scope>IDENTIFICATION</scope>
</reference>
<evidence type="ECO:0000313" key="3">
    <source>
        <dbReference type="Ensembl" id="ENSCINP00000035754.1"/>
    </source>
</evidence>